<dbReference type="OrthoDB" id="6042561at2759"/>
<sequence>MKFIGLCIAASLLVGCAVAQDWDDLRVRFGMNPLSNFVQMPRTVADATSQGFKQETNCDGAANKFLGHRFVHRNGDRSIMLLYDVNGIIAGIQTNVPKSTGFPTAAHKKFHDMWVEEPNAHVLTAYFVDPSIVCTTGRSAAQLNNQGTGTGLYLQKGRANSNSGVNSLRIPKNEADMPSTAWTKGKCFVFMGQHYWYNMRKNMNCDDFMPYFLLYNGGKLDGFGFAMTANYNGEYYEHPTVSVAGSFFPFVPDCMHQPTHPQTFTTAHVYMYKRPWTKLCVF</sequence>
<dbReference type="WBParaSite" id="maker-uti_cns_0009010-snap-gene-0.4-mRNA-1">
    <property type="protein sequence ID" value="maker-uti_cns_0009010-snap-gene-0.4-mRNA-1"/>
    <property type="gene ID" value="maker-uti_cns_0009010-snap-gene-0.4"/>
</dbReference>
<protein>
    <submittedName>
        <fullName evidence="2">DUF1559 domain-containing protein</fullName>
    </submittedName>
</protein>
<accession>A0A1I8HZZ2</accession>
<organism evidence="1 2">
    <name type="scientific">Macrostomum lignano</name>
    <dbReference type="NCBI Taxonomy" id="282301"/>
    <lineage>
        <taxon>Eukaryota</taxon>
        <taxon>Metazoa</taxon>
        <taxon>Spiralia</taxon>
        <taxon>Lophotrochozoa</taxon>
        <taxon>Platyhelminthes</taxon>
        <taxon>Rhabditophora</taxon>
        <taxon>Macrostomorpha</taxon>
        <taxon>Macrostomida</taxon>
        <taxon>Macrostomidae</taxon>
        <taxon>Macrostomum</taxon>
    </lineage>
</organism>
<dbReference type="AlphaFoldDB" id="A0A1I8HZZ2"/>
<dbReference type="STRING" id="282301.A0A1I8HZZ2"/>
<evidence type="ECO:0000313" key="1">
    <source>
        <dbReference type="Proteomes" id="UP000095280"/>
    </source>
</evidence>
<dbReference type="PROSITE" id="PS51257">
    <property type="entry name" value="PROKAR_LIPOPROTEIN"/>
    <property type="match status" value="1"/>
</dbReference>
<name>A0A1I8HZZ2_9PLAT</name>
<reference evidence="2" key="1">
    <citation type="submission" date="2016-11" db="UniProtKB">
        <authorList>
            <consortium name="WormBaseParasite"/>
        </authorList>
    </citation>
    <scope>IDENTIFICATION</scope>
</reference>
<proteinExistence type="predicted"/>
<keyword evidence="1" id="KW-1185">Reference proteome</keyword>
<evidence type="ECO:0000313" key="2">
    <source>
        <dbReference type="WBParaSite" id="maker-uti_cns_0009010-snap-gene-0.4-mRNA-1"/>
    </source>
</evidence>
<dbReference type="Proteomes" id="UP000095280">
    <property type="component" value="Unplaced"/>
</dbReference>